<keyword evidence="10" id="KW-1185">Reference proteome</keyword>
<dbReference type="PANTHER" id="PTHR45453:SF1">
    <property type="entry name" value="PHOSPHATE REGULON SENSOR PROTEIN PHOR"/>
    <property type="match status" value="1"/>
</dbReference>
<comment type="catalytic activity">
    <reaction evidence="1">
        <text>ATP + protein L-histidine = ADP + protein N-phospho-L-histidine.</text>
        <dbReference type="EC" id="2.7.13.3"/>
    </reaction>
</comment>
<dbReference type="PROSITE" id="PS50109">
    <property type="entry name" value="HIS_KIN"/>
    <property type="match status" value="1"/>
</dbReference>
<evidence type="ECO:0000256" key="7">
    <source>
        <dbReference type="SAM" id="Phobius"/>
    </source>
</evidence>
<evidence type="ECO:0000256" key="2">
    <source>
        <dbReference type="ARBA" id="ARBA00012438"/>
    </source>
</evidence>
<dbReference type="SMART" id="SM00387">
    <property type="entry name" value="HATPase_c"/>
    <property type="match status" value="1"/>
</dbReference>
<dbReference type="PANTHER" id="PTHR45453">
    <property type="entry name" value="PHOSPHATE REGULON SENSOR PROTEIN PHOR"/>
    <property type="match status" value="1"/>
</dbReference>
<evidence type="ECO:0000256" key="4">
    <source>
        <dbReference type="ARBA" id="ARBA00022679"/>
    </source>
</evidence>
<gene>
    <name evidence="9" type="ORF">ACFOSV_08945</name>
</gene>
<dbReference type="CDD" id="cd00082">
    <property type="entry name" value="HisKA"/>
    <property type="match status" value="1"/>
</dbReference>
<evidence type="ECO:0000313" key="9">
    <source>
        <dbReference type="EMBL" id="MFC3880299.1"/>
    </source>
</evidence>
<proteinExistence type="predicted"/>
<keyword evidence="7" id="KW-0812">Transmembrane</keyword>
<feature type="domain" description="Histidine kinase" evidence="8">
    <location>
        <begin position="220"/>
        <end position="433"/>
    </location>
</feature>
<dbReference type="SMART" id="SM00388">
    <property type="entry name" value="HisKA"/>
    <property type="match status" value="1"/>
</dbReference>
<dbReference type="Gene3D" id="3.30.565.10">
    <property type="entry name" value="Histidine kinase-like ATPase, C-terminal domain"/>
    <property type="match status" value="1"/>
</dbReference>
<feature type="transmembrane region" description="Helical" evidence="7">
    <location>
        <begin position="77"/>
        <end position="95"/>
    </location>
</feature>
<evidence type="ECO:0000313" key="10">
    <source>
        <dbReference type="Proteomes" id="UP001595805"/>
    </source>
</evidence>
<evidence type="ECO:0000256" key="5">
    <source>
        <dbReference type="ARBA" id="ARBA00022777"/>
    </source>
</evidence>
<dbReference type="Gene3D" id="1.10.287.130">
    <property type="match status" value="1"/>
</dbReference>
<reference evidence="10" key="1">
    <citation type="journal article" date="2019" name="Int. J. Syst. Evol. Microbiol.">
        <title>The Global Catalogue of Microorganisms (GCM) 10K type strain sequencing project: providing services to taxonomists for standard genome sequencing and annotation.</title>
        <authorList>
            <consortium name="The Broad Institute Genomics Platform"/>
            <consortium name="The Broad Institute Genome Sequencing Center for Infectious Disease"/>
            <person name="Wu L."/>
            <person name="Ma J."/>
        </authorList>
    </citation>
    <scope>NUCLEOTIDE SEQUENCE [LARGE SCALE GENOMIC DNA]</scope>
    <source>
        <strain evidence="10">CCUG 60523</strain>
    </source>
</reference>
<dbReference type="InterPro" id="IPR036097">
    <property type="entry name" value="HisK_dim/P_sf"/>
</dbReference>
<dbReference type="InterPro" id="IPR050351">
    <property type="entry name" value="BphY/WalK/GraS-like"/>
</dbReference>
<feature type="transmembrane region" description="Helical" evidence="7">
    <location>
        <begin position="126"/>
        <end position="144"/>
    </location>
</feature>
<keyword evidence="7" id="KW-0472">Membrane</keyword>
<dbReference type="InterPro" id="IPR003661">
    <property type="entry name" value="HisK_dim/P_dom"/>
</dbReference>
<sequence>MGALKEEPIKSTFIFGFEKLQEKTALLFSLLASMLMVLLAVSDYILGLNSFIVFLKLGMTIPFFVGYLVIRKYGLKPYLIHILLLFAIAGIYFNFMNNDGYRGPTIYTFFIFIIIYSVLLRGWERLVWFVGSLFFYIAIFYLDVNGKLDVISNYTDESSLFWDHFVTILWCSVFVFICLYVFITQYKNQTNALNRLRTKQQENIVEIRRVNDQKDRLLALLSHDLKNPIGTLTTTLSLMDQGVFETKEIERILSSLKEQSYHLNKVLNNTLSYVLTELQSESQNKEARRVVEFSSEIRQVMQVQAKQKDQNIDFVVKGTDREVVLEINEISIILKNLLDNAIKFSQIGATVTFILEIEDALIRWMIINEGVEIPESEHSEIFKFRVKPSYGTSKEKGTGLGLPLSKKIADSNGLILGFESSSFKTVFYLEKEF</sequence>
<evidence type="ECO:0000256" key="3">
    <source>
        <dbReference type="ARBA" id="ARBA00022553"/>
    </source>
</evidence>
<dbReference type="SUPFAM" id="SSF47384">
    <property type="entry name" value="Homodimeric domain of signal transducing histidine kinase"/>
    <property type="match status" value="1"/>
</dbReference>
<dbReference type="Pfam" id="PF00512">
    <property type="entry name" value="HisKA"/>
    <property type="match status" value="1"/>
</dbReference>
<accession>A0ABV8ASN5</accession>
<feature type="transmembrane region" description="Helical" evidence="7">
    <location>
        <begin position="51"/>
        <end position="70"/>
    </location>
</feature>
<dbReference type="InterPro" id="IPR036890">
    <property type="entry name" value="HATPase_C_sf"/>
</dbReference>
<keyword evidence="5 9" id="KW-0418">Kinase</keyword>
<evidence type="ECO:0000256" key="6">
    <source>
        <dbReference type="ARBA" id="ARBA00023012"/>
    </source>
</evidence>
<dbReference type="InterPro" id="IPR003594">
    <property type="entry name" value="HATPase_dom"/>
</dbReference>
<evidence type="ECO:0000256" key="1">
    <source>
        <dbReference type="ARBA" id="ARBA00000085"/>
    </source>
</evidence>
<feature type="transmembrane region" description="Helical" evidence="7">
    <location>
        <begin position="25"/>
        <end position="45"/>
    </location>
</feature>
<evidence type="ECO:0000259" key="8">
    <source>
        <dbReference type="PROSITE" id="PS50109"/>
    </source>
</evidence>
<dbReference type="RefSeq" id="WP_377905573.1">
    <property type="nucleotide sequence ID" value="NZ_JBHRZS010000007.1"/>
</dbReference>
<dbReference type="SUPFAM" id="SSF55874">
    <property type="entry name" value="ATPase domain of HSP90 chaperone/DNA topoisomerase II/histidine kinase"/>
    <property type="match status" value="1"/>
</dbReference>
<dbReference type="Pfam" id="PF02518">
    <property type="entry name" value="HATPase_c"/>
    <property type="match status" value="1"/>
</dbReference>
<dbReference type="EC" id="2.7.13.3" evidence="2"/>
<organism evidence="9 10">
    <name type="scientific">Algoriphagus namhaensis</name>
    <dbReference type="NCBI Taxonomy" id="915353"/>
    <lineage>
        <taxon>Bacteria</taxon>
        <taxon>Pseudomonadati</taxon>
        <taxon>Bacteroidota</taxon>
        <taxon>Cytophagia</taxon>
        <taxon>Cytophagales</taxon>
        <taxon>Cyclobacteriaceae</taxon>
        <taxon>Algoriphagus</taxon>
    </lineage>
</organism>
<feature type="transmembrane region" description="Helical" evidence="7">
    <location>
        <begin position="164"/>
        <end position="183"/>
    </location>
</feature>
<dbReference type="InterPro" id="IPR005467">
    <property type="entry name" value="His_kinase_dom"/>
</dbReference>
<name>A0ABV8ASN5_9BACT</name>
<dbReference type="EMBL" id="JBHRZS010000007">
    <property type="protein sequence ID" value="MFC3880299.1"/>
    <property type="molecule type" value="Genomic_DNA"/>
</dbReference>
<protein>
    <recommendedName>
        <fullName evidence="2">histidine kinase</fullName>
        <ecNumber evidence="2">2.7.13.3</ecNumber>
    </recommendedName>
</protein>
<keyword evidence="4" id="KW-0808">Transferase</keyword>
<keyword evidence="6" id="KW-0902">Two-component regulatory system</keyword>
<keyword evidence="7" id="KW-1133">Transmembrane helix</keyword>
<dbReference type="Proteomes" id="UP001595805">
    <property type="component" value="Unassembled WGS sequence"/>
</dbReference>
<comment type="caution">
    <text evidence="9">The sequence shown here is derived from an EMBL/GenBank/DDBJ whole genome shotgun (WGS) entry which is preliminary data.</text>
</comment>
<dbReference type="GO" id="GO:0016301">
    <property type="term" value="F:kinase activity"/>
    <property type="evidence" value="ECO:0007669"/>
    <property type="project" value="UniProtKB-KW"/>
</dbReference>
<feature type="transmembrane region" description="Helical" evidence="7">
    <location>
        <begin position="101"/>
        <end position="119"/>
    </location>
</feature>
<keyword evidence="3" id="KW-0597">Phosphoprotein</keyword>